<proteinExistence type="predicted"/>
<evidence type="ECO:0000313" key="3">
    <source>
        <dbReference type="Proteomes" id="UP000015354"/>
    </source>
</evidence>
<organism evidence="2 3">
    <name type="scientific">Strigomonas culicis</name>
    <dbReference type="NCBI Taxonomy" id="28005"/>
    <lineage>
        <taxon>Eukaryota</taxon>
        <taxon>Discoba</taxon>
        <taxon>Euglenozoa</taxon>
        <taxon>Kinetoplastea</taxon>
        <taxon>Metakinetoplastina</taxon>
        <taxon>Trypanosomatida</taxon>
        <taxon>Trypanosomatidae</taxon>
        <taxon>Strigomonadinae</taxon>
        <taxon>Strigomonas</taxon>
    </lineage>
</organism>
<dbReference type="PANTHER" id="PTHR18460">
    <property type="entry name" value="TEL2 INTERACTING PROTEIN 1 TTI1 FAMILY MEMBER"/>
    <property type="match status" value="1"/>
</dbReference>
<name>S9V892_9TRYP</name>
<comment type="caution">
    <text evidence="2">The sequence shown here is derived from an EMBL/GenBank/DDBJ whole genome shotgun (WGS) entry which is preliminary data.</text>
</comment>
<accession>S9V892</accession>
<evidence type="ECO:0000313" key="2">
    <source>
        <dbReference type="EMBL" id="EPY19160.1"/>
    </source>
</evidence>
<evidence type="ECO:0000256" key="1">
    <source>
        <dbReference type="SAM" id="MobiDB-lite"/>
    </source>
</evidence>
<sequence length="696" mass="75875">MNQLSLCHVLCELAAKADELEKIEDLLGMLQHTFVTVFGMTKRTEEDDEDDHATRRVVEEKEKKTAASLESTEEAKMAVVEAVRLFHDTAVRRHAAFLHDASYQPHAALFIHELLKSLSGNSQKWYRQLQLESLKACMSILRVIGVPNVRLCVPGVVSAAVRYIHRAHLGKNTSAVRRSTISMLQQCLAIALQGTAQARESQWLAECVAHLGTTMRKVLDPAFLCEGYVDHETATDLMALVTFLLTAEAVREDGAAPLHQELLIAYAVLDSLILLQTLDTPVPPLRGGLGQLPSGCVVEAVSHVMFRDAVLELQKVSLLHVATFLLRCAALRHVLINAEDGVEVVLGIVRKCVRLVAREVAPEDLYAHRAPRRFPSGVVDQFLECLAHALAGLSSQEASAAEDDMSAGEAITNALMDQWETVLNDWDLYHLHPAAIYVLSRLVTWQFKPLPVWWGAAADGSVVYPSPGDFLSSGAFEQLWGVVAAPHLWHITADEDLCNNQQIHHRQVIAATVLRFLSIAAQDVLAPCVARGDQHSFDRYCTLVLYLVMEKAATTSIVHAAATDCLRSICEASGVPDVLHFYLGVGHVIVDEASRAIEVESLRPAAASVLRGAVNFLATHCGRAGDAASAAAQGTERRLFASTAQLVPLVRQRLSVAEVRGLAGAAARGRRHGAPRGGLRDVRHSHRLARPPDGAA</sequence>
<keyword evidence="3" id="KW-1185">Reference proteome</keyword>
<feature type="region of interest" description="Disordered" evidence="1">
    <location>
        <begin position="45"/>
        <end position="70"/>
    </location>
</feature>
<dbReference type="GO" id="GO:0005737">
    <property type="term" value="C:cytoplasm"/>
    <property type="evidence" value="ECO:0007669"/>
    <property type="project" value="TreeGrafter"/>
</dbReference>
<dbReference type="InterPro" id="IPR052587">
    <property type="entry name" value="TELO2-interacting_protein_1"/>
</dbReference>
<feature type="compositionally biased region" description="Basic and acidic residues" evidence="1">
    <location>
        <begin position="52"/>
        <end position="65"/>
    </location>
</feature>
<dbReference type="Proteomes" id="UP000015354">
    <property type="component" value="Unassembled WGS sequence"/>
</dbReference>
<dbReference type="OrthoDB" id="276483at2759"/>
<reference evidence="2 3" key="1">
    <citation type="journal article" date="2013" name="PLoS ONE">
        <title>Predicting the Proteins of Angomonas deanei, Strigomonas culicis and Their Respective Endosymbionts Reveals New Aspects of the Trypanosomatidae Family.</title>
        <authorList>
            <person name="Motta M.C."/>
            <person name="Martins A.C."/>
            <person name="de Souza S.S."/>
            <person name="Catta-Preta C.M."/>
            <person name="Silva R."/>
            <person name="Klein C.C."/>
            <person name="de Almeida L.G."/>
            <person name="de Lima Cunha O."/>
            <person name="Ciapina L.P."/>
            <person name="Brocchi M."/>
            <person name="Colabardini A.C."/>
            <person name="de Araujo Lima B."/>
            <person name="Machado C.R."/>
            <person name="de Almeida Soares C.M."/>
            <person name="Probst C.M."/>
            <person name="de Menezes C.B."/>
            <person name="Thompson C.E."/>
            <person name="Bartholomeu D.C."/>
            <person name="Gradia D.F."/>
            <person name="Pavoni D.P."/>
            <person name="Grisard E.C."/>
            <person name="Fantinatti-Garboggini F."/>
            <person name="Marchini F.K."/>
            <person name="Rodrigues-Luiz G.F."/>
            <person name="Wagner G."/>
            <person name="Goldman G.H."/>
            <person name="Fietto J.L."/>
            <person name="Elias M.C."/>
            <person name="Goldman M.H."/>
            <person name="Sagot M.F."/>
            <person name="Pereira M."/>
            <person name="Stoco P.H."/>
            <person name="de Mendonca-Neto R.P."/>
            <person name="Teixeira S.M."/>
            <person name="Maciel T.E."/>
            <person name="de Oliveira Mendes T.A."/>
            <person name="Urmenyi T.P."/>
            <person name="de Souza W."/>
            <person name="Schenkman S."/>
            <person name="de Vasconcelos A.T."/>
        </authorList>
    </citation>
    <scope>NUCLEOTIDE SEQUENCE [LARGE SCALE GENOMIC DNA]</scope>
</reference>
<dbReference type="PANTHER" id="PTHR18460:SF3">
    <property type="entry name" value="TELO2-INTERACTING PROTEIN 1 HOMOLOG"/>
    <property type="match status" value="1"/>
</dbReference>
<dbReference type="EMBL" id="ATMH01009592">
    <property type="protein sequence ID" value="EPY19160.1"/>
    <property type="molecule type" value="Genomic_DNA"/>
</dbReference>
<gene>
    <name evidence="2" type="ORF">STCU_09592</name>
</gene>
<feature type="region of interest" description="Disordered" evidence="1">
    <location>
        <begin position="667"/>
        <end position="696"/>
    </location>
</feature>
<protein>
    <submittedName>
        <fullName evidence="2">Uncharacterized protein</fullName>
    </submittedName>
</protein>
<dbReference type="AlphaFoldDB" id="S9V892"/>